<feature type="domain" description="RPAP1 C-terminal" evidence="6">
    <location>
        <begin position="382"/>
        <end position="446"/>
    </location>
</feature>
<dbReference type="GO" id="GO:0006366">
    <property type="term" value="P:transcription by RNA polymerase II"/>
    <property type="evidence" value="ECO:0007669"/>
    <property type="project" value="InterPro"/>
</dbReference>
<evidence type="ECO:0000259" key="7">
    <source>
        <dbReference type="Pfam" id="PF08621"/>
    </source>
</evidence>
<dbReference type="Proteomes" id="UP000265703">
    <property type="component" value="Unassembled WGS sequence"/>
</dbReference>
<name>A0A397T1K5_9GLOM</name>
<keyword evidence="10" id="KW-1185">Reference proteome</keyword>
<evidence type="ECO:0000259" key="8">
    <source>
        <dbReference type="Pfam" id="PF25766"/>
    </source>
</evidence>
<feature type="region of interest" description="Disordered" evidence="5">
    <location>
        <begin position="66"/>
        <end position="103"/>
    </location>
</feature>
<dbReference type="Pfam" id="PF25766">
    <property type="entry name" value="TPR_RPAP1"/>
    <property type="match status" value="1"/>
</dbReference>
<feature type="region of interest" description="Disordered" evidence="5">
    <location>
        <begin position="152"/>
        <end position="221"/>
    </location>
</feature>
<comment type="similarity">
    <text evidence="2">Belongs to the RPAP1 family.</text>
</comment>
<evidence type="ECO:0000259" key="6">
    <source>
        <dbReference type="Pfam" id="PF08620"/>
    </source>
</evidence>
<feature type="domain" description="RPAP1/MINIYO-like TPR repeats" evidence="8">
    <location>
        <begin position="1233"/>
        <end position="1355"/>
    </location>
</feature>
<comment type="caution">
    <text evidence="9">The sequence shown here is derived from an EMBL/GenBank/DDBJ whole genome shotgun (WGS) entry which is preliminary data.</text>
</comment>
<feature type="domain" description="RPAP1 N-terminal" evidence="7">
    <location>
        <begin position="239"/>
        <end position="277"/>
    </location>
</feature>
<gene>
    <name evidence="9" type="ORF">C1645_736445</name>
</gene>
<dbReference type="InterPro" id="IPR013929">
    <property type="entry name" value="RPAP1_C"/>
</dbReference>
<organism evidence="9 10">
    <name type="scientific">Glomus cerebriforme</name>
    <dbReference type="NCBI Taxonomy" id="658196"/>
    <lineage>
        <taxon>Eukaryota</taxon>
        <taxon>Fungi</taxon>
        <taxon>Fungi incertae sedis</taxon>
        <taxon>Mucoromycota</taxon>
        <taxon>Glomeromycotina</taxon>
        <taxon>Glomeromycetes</taxon>
        <taxon>Glomerales</taxon>
        <taxon>Glomeraceae</taxon>
        <taxon>Glomus</taxon>
    </lineage>
</organism>
<protein>
    <submittedName>
        <fullName evidence="9">Uncharacterized protein</fullName>
    </submittedName>
</protein>
<proteinExistence type="inferred from homology"/>
<feature type="compositionally biased region" description="Basic and acidic residues" evidence="5">
    <location>
        <begin position="183"/>
        <end position="192"/>
    </location>
</feature>
<keyword evidence="4" id="KW-0539">Nucleus</keyword>
<dbReference type="Pfam" id="PF08621">
    <property type="entry name" value="RPAP1_N"/>
    <property type="match status" value="1"/>
</dbReference>
<evidence type="ECO:0000256" key="2">
    <source>
        <dbReference type="ARBA" id="ARBA00009953"/>
    </source>
</evidence>
<accession>A0A397T1K5</accession>
<feature type="compositionally biased region" description="Basic residues" evidence="5">
    <location>
        <begin position="79"/>
        <end position="94"/>
    </location>
</feature>
<sequence length="1450" mass="166817">MSQMRDNVRIRDNVESEEDILKLQEDFLTNKPKVAATVIRKSKPPTVISTSQLNNVAGETQKDIVTLDDNGGKSSKEKTKSKKKKPLLSTKRQKTLGTSGGAQRFEIDLDQRIEDTTEQEEHVPAIKKVLDMHSYQTGAVGAVTEKFANEPVLPPDVPNDNTSSNGGFPKPVHRSLFKRRKQALNEESKSDLENLQNQQNNNENTTENIKNLSTTSTISSSSLNTLNKDTKIFNSDYLEIDRENVQKISNMSEEEILQTVEMLRQTLSPKLLEKLSKSKSLVEKISNEEFEDSKEKEIKHVHFEETKNTLSMDFDGDENDDSLPLKMKEKYFPNVPIEPEKIEWMGVELKKDESTTNKDQDIARDYASPYVPKPSDPPAAFYRFDFHGNIIEKDADVPIYMGLHHHGDNPDQAGYTSSELLHLSRSRVPSQRIIPLNVIGRIMKKVRKGHYGIEKCKGISEWMVKMRLPIYLRTALDDTAESVIVAAVDAISALIIGGSEGLDVEEEIWDRSGKLYRGYEGVALQDDSGTKVKKHFGMDIALQSENDEDMDTTEYHVKLASRDLIAGLISMDILYRFRYLLEKLRLPYNTNEQILLMLIRFARHSRRSAKSIFECPQLVEVIHKKFLCVSWPVIYNDNDDNVFSRFPSLPAVKLFRILCQSSEKISQNIIQNYIETFLRYIVVNPSTISNDFEMNLGYKILQETLRIYQTLAAYGLYHGILSQAYSVFGGYLSKEIIYSLPPPWQWKGDDISQMKHKLDIAISFFRLLEIWIRVSKKVTDTNDESGAQPSEFINDSVELLDKFVNSFPSEISNKIENSREFEQTLILISSVTKYIASWYQYLGEYPLKDTSQIKNVWERLKLGSCQSSKIYEYLSSRLPAYLNAYYISNNDIWQLSNLPGAYYPGTFEHVSKSITISVLYDLFLSYISLIHQISNLFSSDKETDINSLDAITTFVPIDLIQNHIIKVPPRGNWLDFFDRTRTYLVYEWMRAIDSIGTNDKLKSQNSKKLLQAALILMSHLLPGDEKISLNILNKIFDGITALSSDSKRAEQIKKSLRSLYKNRITISNNKEEIYSFSGQQEEELTLLWNLTRNNNHGGLPLSRAWVWIPIDILYSKRSDVIMDEEVRLEVVRDCLIFGWEIMQICQDVVDSSIVTNYNVERFIMNPAIVVLSIMKIFLLEGELYRNSNIEVWIDKIFSRYTFGFGSERKRDYAIEGSPEDYYSLEDAAKDVLTTPFYTFFTDFSATYAAESFGHKSFAQSIIVPLSTIYPFDFKLLVWSDLFEVLSTINIGYEEVLCLNSSFNEGLKSYFWPLEDNKALVQSFVNSIIHHKLTREKTPFLYWIVIHHLNGFVFWDIQEKDEIKEDHSKVQMKIDIAKAIVKGAGSDIVKDWIKYTEKNFGDDVKELMKIPQCFEGLDDSKLKNRLKWLNSVNINIAKKKIPQLYLKENKI</sequence>
<evidence type="ECO:0000256" key="5">
    <source>
        <dbReference type="SAM" id="MobiDB-lite"/>
    </source>
</evidence>
<dbReference type="PANTHER" id="PTHR21483">
    <property type="entry name" value="RNA POLYMERASE II-ASSOCIATED PROTEIN 1"/>
    <property type="match status" value="1"/>
</dbReference>
<evidence type="ECO:0000313" key="9">
    <source>
        <dbReference type="EMBL" id="RIA92350.1"/>
    </source>
</evidence>
<keyword evidence="3" id="KW-0804">Transcription</keyword>
<evidence type="ECO:0000313" key="10">
    <source>
        <dbReference type="Proteomes" id="UP000265703"/>
    </source>
</evidence>
<reference evidence="9 10" key="1">
    <citation type="submission" date="2018-06" db="EMBL/GenBank/DDBJ databases">
        <title>Comparative genomics reveals the genomic features of Rhizophagus irregularis, R. cerebriforme, R. diaphanum and Gigaspora rosea, and their symbiotic lifestyle signature.</title>
        <authorList>
            <person name="Morin E."/>
            <person name="San Clemente H."/>
            <person name="Chen E.C.H."/>
            <person name="De La Providencia I."/>
            <person name="Hainaut M."/>
            <person name="Kuo A."/>
            <person name="Kohler A."/>
            <person name="Murat C."/>
            <person name="Tang N."/>
            <person name="Roy S."/>
            <person name="Loubradou J."/>
            <person name="Henrissat B."/>
            <person name="Grigoriev I.V."/>
            <person name="Corradi N."/>
            <person name="Roux C."/>
            <person name="Martin F.M."/>
        </authorList>
    </citation>
    <scope>NUCLEOTIDE SEQUENCE [LARGE SCALE GENOMIC DNA]</scope>
    <source>
        <strain evidence="9 10">DAOM 227022</strain>
    </source>
</reference>
<comment type="subcellular location">
    <subcellularLocation>
        <location evidence="1">Nucleus</location>
    </subcellularLocation>
</comment>
<feature type="compositionally biased region" description="Basic residues" evidence="5">
    <location>
        <begin position="171"/>
        <end position="182"/>
    </location>
</feature>
<dbReference type="PANTHER" id="PTHR21483:SF18">
    <property type="entry name" value="RNA POLYMERASE II-ASSOCIATED PROTEIN 1"/>
    <property type="match status" value="1"/>
</dbReference>
<feature type="compositionally biased region" description="Low complexity" evidence="5">
    <location>
        <begin position="193"/>
        <end position="221"/>
    </location>
</feature>
<dbReference type="STRING" id="658196.A0A397T1K5"/>
<evidence type="ECO:0000256" key="4">
    <source>
        <dbReference type="ARBA" id="ARBA00023242"/>
    </source>
</evidence>
<dbReference type="EMBL" id="QKYT01000129">
    <property type="protein sequence ID" value="RIA92350.1"/>
    <property type="molecule type" value="Genomic_DNA"/>
</dbReference>
<dbReference type="InterPro" id="IPR039913">
    <property type="entry name" value="RPAP1/Rba50"/>
</dbReference>
<dbReference type="InterPro" id="IPR057989">
    <property type="entry name" value="TPR_RPAP1/MINIYO-like"/>
</dbReference>
<evidence type="ECO:0000256" key="3">
    <source>
        <dbReference type="ARBA" id="ARBA00023163"/>
    </source>
</evidence>
<evidence type="ECO:0000256" key="1">
    <source>
        <dbReference type="ARBA" id="ARBA00004123"/>
    </source>
</evidence>
<dbReference type="InterPro" id="IPR013930">
    <property type="entry name" value="RPAP1_N"/>
</dbReference>
<dbReference type="OrthoDB" id="348201at2759"/>
<dbReference type="Pfam" id="PF08620">
    <property type="entry name" value="RPAP1_C"/>
    <property type="match status" value="1"/>
</dbReference>